<reference evidence="1 2" key="1">
    <citation type="submission" date="2017-07" db="EMBL/GenBank/DDBJ databases">
        <title>A draft genome sequence of Komagataeibacter oboediens LMG 18849.</title>
        <authorList>
            <person name="Skraban J."/>
            <person name="Cleenwerck I."/>
            <person name="Vandamme P."/>
            <person name="Trcek J."/>
        </authorList>
    </citation>
    <scope>NUCLEOTIDE SEQUENCE [LARGE SCALE GENOMIC DNA]</scope>
    <source>
        <strain evidence="1 2">LMG 18849</strain>
    </source>
</reference>
<protein>
    <submittedName>
        <fullName evidence="1">Uncharacterized protein</fullName>
    </submittedName>
</protein>
<gene>
    <name evidence="1" type="ORF">CFR80_15155</name>
</gene>
<dbReference type="AlphaFoldDB" id="A0A318QW43"/>
<dbReference type="RefSeq" id="WP_110507635.1">
    <property type="nucleotide sequence ID" value="NZ_NKTX01000072.1"/>
</dbReference>
<dbReference type="EMBL" id="NKTX01000072">
    <property type="protein sequence ID" value="PYD79379.1"/>
    <property type="molecule type" value="Genomic_DNA"/>
</dbReference>
<name>A0A318QW43_9PROT</name>
<proteinExistence type="predicted"/>
<accession>A0A318QW43</accession>
<evidence type="ECO:0000313" key="1">
    <source>
        <dbReference type="EMBL" id="PYD79379.1"/>
    </source>
</evidence>
<comment type="caution">
    <text evidence="1">The sequence shown here is derived from an EMBL/GenBank/DDBJ whole genome shotgun (WGS) entry which is preliminary data.</text>
</comment>
<dbReference type="OrthoDB" id="9948582at2"/>
<dbReference type="Proteomes" id="UP000247417">
    <property type="component" value="Unassembled WGS sequence"/>
</dbReference>
<evidence type="ECO:0000313" key="2">
    <source>
        <dbReference type="Proteomes" id="UP000247417"/>
    </source>
</evidence>
<sequence length="147" mass="17167">MLGVEMVATRPKVTRPREGRKDLLRSFIRLPVYLWNDVGAYAERQENMSIKNVLMAGLRALGMDIDDEDLTTRKRRPIKHYDDTVDSMSQVSTTLQLPRYVWDQVESYVMAEKISKRHVFIRGLKALDFPVREEDDKSLGRLIREGR</sequence>
<organism evidence="1 2">
    <name type="scientific">Komagataeibacter oboediens</name>
    <dbReference type="NCBI Taxonomy" id="65958"/>
    <lineage>
        <taxon>Bacteria</taxon>
        <taxon>Pseudomonadati</taxon>
        <taxon>Pseudomonadota</taxon>
        <taxon>Alphaproteobacteria</taxon>
        <taxon>Acetobacterales</taxon>
        <taxon>Acetobacteraceae</taxon>
        <taxon>Komagataeibacter</taxon>
    </lineage>
</organism>